<name>A0ABP7W6V5_9ACTN</name>
<keyword evidence="4" id="KW-1185">Reference proteome</keyword>
<protein>
    <submittedName>
        <fullName evidence="3">Amidohydrolase family protein</fullName>
    </submittedName>
</protein>
<evidence type="ECO:0000259" key="2">
    <source>
        <dbReference type="Pfam" id="PF01979"/>
    </source>
</evidence>
<dbReference type="PANTHER" id="PTHR43794">
    <property type="entry name" value="AMINOHYDROLASE SSNA-RELATED"/>
    <property type="match status" value="1"/>
</dbReference>
<evidence type="ECO:0000256" key="1">
    <source>
        <dbReference type="ARBA" id="ARBA00022801"/>
    </source>
</evidence>
<dbReference type="InterPro" id="IPR032466">
    <property type="entry name" value="Metal_Hydrolase"/>
</dbReference>
<dbReference type="SUPFAM" id="SSF51338">
    <property type="entry name" value="Composite domain of metallo-dependent hydrolases"/>
    <property type="match status" value="1"/>
</dbReference>
<evidence type="ECO:0000313" key="4">
    <source>
        <dbReference type="Proteomes" id="UP001500683"/>
    </source>
</evidence>
<organism evidence="3 4">
    <name type="scientific">Actinomadura miaoliensis</name>
    <dbReference type="NCBI Taxonomy" id="430685"/>
    <lineage>
        <taxon>Bacteria</taxon>
        <taxon>Bacillati</taxon>
        <taxon>Actinomycetota</taxon>
        <taxon>Actinomycetes</taxon>
        <taxon>Streptosporangiales</taxon>
        <taxon>Thermomonosporaceae</taxon>
        <taxon>Actinomadura</taxon>
    </lineage>
</organism>
<dbReference type="Pfam" id="PF01979">
    <property type="entry name" value="Amidohydro_1"/>
    <property type="match status" value="1"/>
</dbReference>
<dbReference type="InterPro" id="IPR006680">
    <property type="entry name" value="Amidohydro-rel"/>
</dbReference>
<reference evidence="4" key="1">
    <citation type="journal article" date="2019" name="Int. J. Syst. Evol. Microbiol.">
        <title>The Global Catalogue of Microorganisms (GCM) 10K type strain sequencing project: providing services to taxonomists for standard genome sequencing and annotation.</title>
        <authorList>
            <consortium name="The Broad Institute Genomics Platform"/>
            <consortium name="The Broad Institute Genome Sequencing Center for Infectious Disease"/>
            <person name="Wu L."/>
            <person name="Ma J."/>
        </authorList>
    </citation>
    <scope>NUCLEOTIDE SEQUENCE [LARGE SCALE GENOMIC DNA]</scope>
    <source>
        <strain evidence="4">JCM 16702</strain>
    </source>
</reference>
<proteinExistence type="predicted"/>
<keyword evidence="1" id="KW-0378">Hydrolase</keyword>
<dbReference type="PANTHER" id="PTHR43794:SF11">
    <property type="entry name" value="AMIDOHYDROLASE-RELATED DOMAIN-CONTAINING PROTEIN"/>
    <property type="match status" value="1"/>
</dbReference>
<dbReference type="InterPro" id="IPR011059">
    <property type="entry name" value="Metal-dep_hydrolase_composite"/>
</dbReference>
<dbReference type="InterPro" id="IPR050287">
    <property type="entry name" value="MTA/SAH_deaminase"/>
</dbReference>
<dbReference type="RefSeq" id="WP_344951372.1">
    <property type="nucleotide sequence ID" value="NZ_BAAAZG010000034.1"/>
</dbReference>
<dbReference type="SUPFAM" id="SSF51556">
    <property type="entry name" value="Metallo-dependent hydrolases"/>
    <property type="match status" value="1"/>
</dbReference>
<dbReference type="NCBIfam" id="NF006056">
    <property type="entry name" value="PRK08204.1"/>
    <property type="match status" value="1"/>
</dbReference>
<dbReference type="EMBL" id="BAAAZG010000034">
    <property type="protein sequence ID" value="GAA4082575.1"/>
    <property type="molecule type" value="Genomic_DNA"/>
</dbReference>
<comment type="caution">
    <text evidence="3">The sequence shown here is derived from an EMBL/GenBank/DDBJ whole genome shotgun (WGS) entry which is preliminary data.</text>
</comment>
<dbReference type="Gene3D" id="3.20.20.140">
    <property type="entry name" value="Metal-dependent hydrolases"/>
    <property type="match status" value="1"/>
</dbReference>
<sequence>MNNLLVRNGLVIDTEPQPTVVGTADVLVEGGRVAGVGPGLPAPADAQVIDATGMIVLPGFVDSHRHTWQPAIRAILPDATLGDYLERILGRYAPRHRPEDVYTGVLAGALECLDAGITTLVDWSNIQFTPEHTDANVAALRASGIRAVFGYCYGGDGGFDGMAAEGRRVRTQHFDDSGPGLLTMAIAALGPDLGGAERALHEWRLARDLDLPVTVHMGGLDTEAAARGLAFLRENALLDHPATHVHGTYYTDEHFKVIAGGGGTVSVAPTSEAALGMGYPPTGRARAAGVPTSLSADTVTSGPGDMFSLMRAAYLLERARPGGAGMGFTTRDALRTATIEGAEAVGLADVTGSLRPGKQADIVLLRTDLLGTAMAGNDPIAAVVLSGDTRCVDTVIVGGRVVKRDGRLLHHDVAGLLESLAASARHVIAAD</sequence>
<accession>A0ABP7W6V5</accession>
<evidence type="ECO:0000313" key="3">
    <source>
        <dbReference type="EMBL" id="GAA4082575.1"/>
    </source>
</evidence>
<gene>
    <name evidence="3" type="ORF">GCM10022214_47230</name>
</gene>
<feature type="domain" description="Amidohydrolase-related" evidence="2">
    <location>
        <begin position="55"/>
        <end position="402"/>
    </location>
</feature>
<dbReference type="Proteomes" id="UP001500683">
    <property type="component" value="Unassembled WGS sequence"/>
</dbReference>
<dbReference type="Gene3D" id="2.30.40.10">
    <property type="entry name" value="Urease, subunit C, domain 1"/>
    <property type="match status" value="1"/>
</dbReference>